<dbReference type="Proteomes" id="UP000551327">
    <property type="component" value="Unassembled WGS sequence"/>
</dbReference>
<evidence type="ECO:0008006" key="4">
    <source>
        <dbReference type="Google" id="ProtNLM"/>
    </source>
</evidence>
<feature type="transmembrane region" description="Helical" evidence="1">
    <location>
        <begin position="327"/>
        <end position="346"/>
    </location>
</feature>
<reference evidence="2 3" key="1">
    <citation type="submission" date="2020-08" db="EMBL/GenBank/DDBJ databases">
        <title>The genome sequence of type strain Novosphingobium piscinae KCTC 42194.</title>
        <authorList>
            <person name="Liu Y."/>
        </authorList>
    </citation>
    <scope>NUCLEOTIDE SEQUENCE [LARGE SCALE GENOMIC DNA]</scope>
    <source>
        <strain evidence="2 3">KCTC 42194</strain>
    </source>
</reference>
<feature type="transmembrane region" description="Helical" evidence="1">
    <location>
        <begin position="386"/>
        <end position="405"/>
    </location>
</feature>
<proteinExistence type="predicted"/>
<keyword evidence="1" id="KW-1133">Transmembrane helix</keyword>
<keyword evidence="1" id="KW-0812">Transmembrane</keyword>
<feature type="transmembrane region" description="Helical" evidence="1">
    <location>
        <begin position="89"/>
        <end position="111"/>
    </location>
</feature>
<keyword evidence="1" id="KW-0472">Membrane</keyword>
<protein>
    <recommendedName>
        <fullName evidence="4">Glycosyltransferase RgtA/B/C/D-like domain-containing protein</fullName>
    </recommendedName>
</protein>
<evidence type="ECO:0000256" key="1">
    <source>
        <dbReference type="SAM" id="Phobius"/>
    </source>
</evidence>
<gene>
    <name evidence="2" type="ORF">H7F53_03075</name>
</gene>
<feature type="transmembrane region" description="Helical" evidence="1">
    <location>
        <begin position="214"/>
        <end position="234"/>
    </location>
</feature>
<feature type="transmembrane region" description="Helical" evidence="1">
    <location>
        <begin position="358"/>
        <end position="380"/>
    </location>
</feature>
<dbReference type="RefSeq" id="WP_185678007.1">
    <property type="nucleotide sequence ID" value="NZ_JACLAX010000002.1"/>
</dbReference>
<feature type="transmembrane region" description="Helical" evidence="1">
    <location>
        <begin position="172"/>
        <end position="202"/>
    </location>
</feature>
<feature type="transmembrane region" description="Helical" evidence="1">
    <location>
        <begin position="459"/>
        <end position="477"/>
    </location>
</feature>
<feature type="transmembrane region" description="Helical" evidence="1">
    <location>
        <begin position="295"/>
        <end position="315"/>
    </location>
</feature>
<feature type="transmembrane region" description="Helical" evidence="1">
    <location>
        <begin position="412"/>
        <end position="429"/>
    </location>
</feature>
<keyword evidence="3" id="KW-1185">Reference proteome</keyword>
<name>A0A7X1FW94_9SPHN</name>
<dbReference type="AlphaFoldDB" id="A0A7X1FW94"/>
<feature type="transmembrane region" description="Helical" evidence="1">
    <location>
        <begin position="117"/>
        <end position="134"/>
    </location>
</feature>
<feature type="transmembrane region" description="Helical" evidence="1">
    <location>
        <begin position="17"/>
        <end position="41"/>
    </location>
</feature>
<organism evidence="2 3">
    <name type="scientific">Novosphingobium piscinae</name>
    <dbReference type="NCBI Taxonomy" id="1507448"/>
    <lineage>
        <taxon>Bacteria</taxon>
        <taxon>Pseudomonadati</taxon>
        <taxon>Pseudomonadota</taxon>
        <taxon>Alphaproteobacteria</taxon>
        <taxon>Sphingomonadales</taxon>
        <taxon>Sphingomonadaceae</taxon>
        <taxon>Novosphingobium</taxon>
    </lineage>
</organism>
<accession>A0A7X1FW94</accession>
<feature type="transmembrane region" description="Helical" evidence="1">
    <location>
        <begin position="146"/>
        <end position="166"/>
    </location>
</feature>
<evidence type="ECO:0000313" key="2">
    <source>
        <dbReference type="EMBL" id="MBC2668125.1"/>
    </source>
</evidence>
<evidence type="ECO:0000313" key="3">
    <source>
        <dbReference type="Proteomes" id="UP000551327"/>
    </source>
</evidence>
<sequence>MNAVKPHYSGEPTSTGLWLAVGLVVLGWISVLLPGFAFPWVNNVFHLPIVLGYAHSIEGPHDAFTQSLDNFVSGFWLVLKPFTTEQNAFSVFFAAHLAARIAFLAGITAVARTLGSRPLTALALAAVCGIAPIFKGVSTVGHTETLATYLSHTGVAIQLLPITWWLMLRQRWVAAACLIGLLFNVNAFISIWSVVAALAAMWFDRARLDRPWRVLIGCGLGYLIFAAPTVWWTFEVVTRPSHPIPFREYLLYRYPYHTFVHVQWDAAIRYSGFLATLACVIPFCTAELGARGRILAGLLLGYAAVFVAGVPLPYVTGSRLLLNLYPLRIDAVINVAVAAVIVGWAGQLADQGRRALGLALVFSVLAGAMLPILWLCHVHWRDRRSAWVPLAIAGPFALACWVAGAPPMLGNGFLPLTLLFAAASVSAIRDQGPKVLLPLVAAWSLTLVMTAGKTGLAGAAVLTLLTALLAWSWPRWLAGLVNVATSPRGILAGVAAMGMGLTAYAAVRGTVERPDADYGPEQEAQLWFRTHTPPDTLFLPVDVTGFAVLSRRPAWVDAQAGAAVMWKPDFLDQWWPRMREVDACQSEACYIDLARRHGVTWIVASSNRFAAPQGARLRFANRQIRILEVDSGQWRNQAK</sequence>
<feature type="transmembrane region" description="Helical" evidence="1">
    <location>
        <begin position="489"/>
        <end position="507"/>
    </location>
</feature>
<comment type="caution">
    <text evidence="2">The sequence shown here is derived from an EMBL/GenBank/DDBJ whole genome shotgun (WGS) entry which is preliminary data.</text>
</comment>
<dbReference type="EMBL" id="JACLAX010000002">
    <property type="protein sequence ID" value="MBC2668125.1"/>
    <property type="molecule type" value="Genomic_DNA"/>
</dbReference>
<feature type="transmembrane region" description="Helical" evidence="1">
    <location>
        <begin position="267"/>
        <end position="288"/>
    </location>
</feature>